<proteinExistence type="predicted"/>
<accession>A0A1G6VPG1</accession>
<dbReference type="OrthoDB" id="9797252at2"/>
<dbReference type="AlphaFoldDB" id="A0A1G6VPG1"/>
<evidence type="ECO:0000259" key="1">
    <source>
        <dbReference type="Pfam" id="PF08241"/>
    </source>
</evidence>
<keyword evidence="2" id="KW-0489">Methyltransferase</keyword>
<dbReference type="InterPro" id="IPR029063">
    <property type="entry name" value="SAM-dependent_MTases_sf"/>
</dbReference>
<dbReference type="STRING" id="265719.SAMN04488509_103200"/>
<sequence length="250" mass="28050">MFKDHFSAQAGLYAAARPSYPEALFDWLASLPGERELAWDVGCGSGQAALPLARRFERVVATDPSAAQIALADTLGNIDYRVEPAELPSLPLGSVDLITVAQALHWFDLDAFYDAVYGVLRKDGVIAVWCYGLSLVTPAVDQVFMRLYRGVLGPYWPPERKHVENGYAELAFPFEPVEAPRFNIELDLRLADYLDYLRSWSASQAWLRQHGEDPVQQITDEMAAAWGDPDAPRRVRWPIHLKVGRRLPPD</sequence>
<dbReference type="GO" id="GO:0008757">
    <property type="term" value="F:S-adenosylmethionine-dependent methyltransferase activity"/>
    <property type="evidence" value="ECO:0007669"/>
    <property type="project" value="InterPro"/>
</dbReference>
<dbReference type="PANTHER" id="PTHR45180">
    <property type="entry name" value="OS01G0307686 PROTEIN"/>
    <property type="match status" value="1"/>
</dbReference>
<feature type="domain" description="Methyltransferase type 11" evidence="1">
    <location>
        <begin position="40"/>
        <end position="127"/>
    </location>
</feature>
<dbReference type="PANTHER" id="PTHR45180:SF1">
    <property type="entry name" value="OS01G0307686 PROTEIN"/>
    <property type="match status" value="1"/>
</dbReference>
<keyword evidence="2" id="KW-0808">Transferase</keyword>
<gene>
    <name evidence="2" type="ORF">SAMN04488509_103200</name>
</gene>
<dbReference type="Gene3D" id="3.40.50.150">
    <property type="entry name" value="Vaccinia Virus protein VP39"/>
    <property type="match status" value="1"/>
</dbReference>
<dbReference type="GO" id="GO:0032259">
    <property type="term" value="P:methylation"/>
    <property type="evidence" value="ECO:0007669"/>
    <property type="project" value="UniProtKB-KW"/>
</dbReference>
<dbReference type="Pfam" id="PF08241">
    <property type="entry name" value="Methyltransf_11"/>
    <property type="match status" value="1"/>
</dbReference>
<dbReference type="RefSeq" id="WP_091241395.1">
    <property type="nucleotide sequence ID" value="NZ_FNAG01000003.1"/>
</dbReference>
<name>A0A1G6VPG1_9GAMM</name>
<reference evidence="2 3" key="1">
    <citation type="submission" date="2016-10" db="EMBL/GenBank/DDBJ databases">
        <authorList>
            <person name="de Groot N.N."/>
        </authorList>
    </citation>
    <scope>NUCLEOTIDE SEQUENCE [LARGE SCALE GENOMIC DNA]</scope>
    <source>
        <strain evidence="2 3">DSM 16957</strain>
    </source>
</reference>
<organism evidence="2 3">
    <name type="scientific">Aquimonas voraii</name>
    <dbReference type="NCBI Taxonomy" id="265719"/>
    <lineage>
        <taxon>Bacteria</taxon>
        <taxon>Pseudomonadati</taxon>
        <taxon>Pseudomonadota</taxon>
        <taxon>Gammaproteobacteria</taxon>
        <taxon>Lysobacterales</taxon>
        <taxon>Lysobacteraceae</taxon>
        <taxon>Aquimonas</taxon>
    </lineage>
</organism>
<dbReference type="EMBL" id="FNAG01000003">
    <property type="protein sequence ID" value="SDD55414.1"/>
    <property type="molecule type" value="Genomic_DNA"/>
</dbReference>
<keyword evidence="3" id="KW-1185">Reference proteome</keyword>
<dbReference type="CDD" id="cd02440">
    <property type="entry name" value="AdoMet_MTases"/>
    <property type="match status" value="1"/>
</dbReference>
<dbReference type="SUPFAM" id="SSF53335">
    <property type="entry name" value="S-adenosyl-L-methionine-dependent methyltransferases"/>
    <property type="match status" value="1"/>
</dbReference>
<dbReference type="InterPro" id="IPR013216">
    <property type="entry name" value="Methyltransf_11"/>
</dbReference>
<evidence type="ECO:0000313" key="2">
    <source>
        <dbReference type="EMBL" id="SDD55414.1"/>
    </source>
</evidence>
<evidence type="ECO:0000313" key="3">
    <source>
        <dbReference type="Proteomes" id="UP000199603"/>
    </source>
</evidence>
<dbReference type="Proteomes" id="UP000199603">
    <property type="component" value="Unassembled WGS sequence"/>
</dbReference>
<protein>
    <submittedName>
        <fullName evidence="2">Methyltransferase domain-containing protein</fullName>
    </submittedName>
</protein>